<dbReference type="EMBL" id="HBUE01019408">
    <property type="protein sequence ID" value="CAG6451856.1"/>
    <property type="molecule type" value="Transcribed_RNA"/>
</dbReference>
<organism evidence="2">
    <name type="scientific">Culex pipiens</name>
    <name type="common">House mosquito</name>
    <dbReference type="NCBI Taxonomy" id="7175"/>
    <lineage>
        <taxon>Eukaryota</taxon>
        <taxon>Metazoa</taxon>
        <taxon>Ecdysozoa</taxon>
        <taxon>Arthropoda</taxon>
        <taxon>Hexapoda</taxon>
        <taxon>Insecta</taxon>
        <taxon>Pterygota</taxon>
        <taxon>Neoptera</taxon>
        <taxon>Endopterygota</taxon>
        <taxon>Diptera</taxon>
        <taxon>Nematocera</taxon>
        <taxon>Culicoidea</taxon>
        <taxon>Culicidae</taxon>
        <taxon>Culicinae</taxon>
        <taxon>Culicini</taxon>
        <taxon>Culex</taxon>
        <taxon>Culex</taxon>
    </lineage>
</organism>
<evidence type="ECO:0000313" key="2">
    <source>
        <dbReference type="EMBL" id="CAG6451853.1"/>
    </source>
</evidence>
<dbReference type="EMBL" id="HBUE01019406">
    <property type="protein sequence ID" value="CAG6451853.1"/>
    <property type="molecule type" value="Transcribed_RNA"/>
</dbReference>
<feature type="region of interest" description="Disordered" evidence="1">
    <location>
        <begin position="73"/>
        <end position="112"/>
    </location>
</feature>
<name>A0A8D8A7Q8_CULPI</name>
<dbReference type="EMBL" id="HBUE01019413">
    <property type="protein sequence ID" value="CAG6451861.1"/>
    <property type="molecule type" value="Transcribed_RNA"/>
</dbReference>
<reference evidence="2" key="1">
    <citation type="submission" date="2021-05" db="EMBL/GenBank/DDBJ databases">
        <authorList>
            <person name="Alioto T."/>
            <person name="Alioto T."/>
            <person name="Gomez Garrido J."/>
        </authorList>
    </citation>
    <scope>NUCLEOTIDE SEQUENCE</scope>
</reference>
<proteinExistence type="predicted"/>
<feature type="compositionally biased region" description="Basic residues" evidence="1">
    <location>
        <begin position="76"/>
        <end position="93"/>
    </location>
</feature>
<dbReference type="EMBL" id="HBUE01243099">
    <property type="protein sequence ID" value="CAG6550395.1"/>
    <property type="molecule type" value="Transcribed_RNA"/>
</dbReference>
<dbReference type="EMBL" id="HBUE01350198">
    <property type="protein sequence ID" value="CAG6602689.1"/>
    <property type="molecule type" value="Transcribed_RNA"/>
</dbReference>
<dbReference type="EMBL" id="HBUE01350197">
    <property type="protein sequence ID" value="CAG6602687.1"/>
    <property type="molecule type" value="Transcribed_RNA"/>
</dbReference>
<accession>A0A8D8A7Q8</accession>
<dbReference type="EMBL" id="HBUE01019415">
    <property type="protein sequence ID" value="CAG6451863.1"/>
    <property type="molecule type" value="Transcribed_RNA"/>
</dbReference>
<dbReference type="AlphaFoldDB" id="A0A8D8A7Q8"/>
<dbReference type="EMBL" id="HBUE01019405">
    <property type="protein sequence ID" value="CAG6451851.1"/>
    <property type="molecule type" value="Transcribed_RNA"/>
</dbReference>
<evidence type="ECO:0000256" key="1">
    <source>
        <dbReference type="SAM" id="MobiDB-lite"/>
    </source>
</evidence>
<dbReference type="EMBL" id="HBUE01243098">
    <property type="protein sequence ID" value="CAG6550393.1"/>
    <property type="molecule type" value="Transcribed_RNA"/>
</dbReference>
<protein>
    <submittedName>
        <fullName evidence="2">(northern house mosquito) hypothetical protein</fullName>
    </submittedName>
</protein>
<dbReference type="EMBL" id="HBUE01019411">
    <property type="protein sequence ID" value="CAG6451859.1"/>
    <property type="molecule type" value="Transcribed_RNA"/>
</dbReference>
<sequence>MVSTRNHLLKHVTSVDTLVRSRPLRPPWPCHILSPTNRTTSTHIWPNSDRMGLAWTVWTMLVPHRCTCPRWPRPTFTRRHRWPRSRRRSRSTFRPKDAPVNSSCCTERLDAQ</sequence>